<dbReference type="Proteomes" id="UP000316714">
    <property type="component" value="Unassembled WGS sequence"/>
</dbReference>
<protein>
    <submittedName>
        <fullName evidence="2">Uncharacterized protein</fullName>
    </submittedName>
</protein>
<dbReference type="EMBL" id="SIHJ01000001">
    <property type="protein sequence ID" value="TWT37011.1"/>
    <property type="molecule type" value="Genomic_DNA"/>
</dbReference>
<feature type="compositionally biased region" description="Polar residues" evidence="1">
    <location>
        <begin position="247"/>
        <end position="266"/>
    </location>
</feature>
<feature type="region of interest" description="Disordered" evidence="1">
    <location>
        <begin position="237"/>
        <end position="269"/>
    </location>
</feature>
<feature type="compositionally biased region" description="Low complexity" evidence="1">
    <location>
        <begin position="538"/>
        <end position="557"/>
    </location>
</feature>
<name>A0A5C5VFY6_9BACT</name>
<dbReference type="RefSeq" id="WP_146564377.1">
    <property type="nucleotide sequence ID" value="NZ_SIHJ01000001.1"/>
</dbReference>
<gene>
    <name evidence="2" type="ORF">KOR34_19570</name>
</gene>
<organism evidence="2 3">
    <name type="scientific">Posidoniimonas corsicana</name>
    <dbReference type="NCBI Taxonomy" id="1938618"/>
    <lineage>
        <taxon>Bacteria</taxon>
        <taxon>Pseudomonadati</taxon>
        <taxon>Planctomycetota</taxon>
        <taxon>Planctomycetia</taxon>
        <taxon>Pirellulales</taxon>
        <taxon>Lacipirellulaceae</taxon>
        <taxon>Posidoniimonas</taxon>
    </lineage>
</organism>
<evidence type="ECO:0000313" key="2">
    <source>
        <dbReference type="EMBL" id="TWT37011.1"/>
    </source>
</evidence>
<dbReference type="AlphaFoldDB" id="A0A5C5VFY6"/>
<proteinExistence type="predicted"/>
<feature type="region of interest" description="Disordered" evidence="1">
    <location>
        <begin position="538"/>
        <end position="565"/>
    </location>
</feature>
<evidence type="ECO:0000256" key="1">
    <source>
        <dbReference type="SAM" id="MobiDB-lite"/>
    </source>
</evidence>
<evidence type="ECO:0000313" key="3">
    <source>
        <dbReference type="Proteomes" id="UP000316714"/>
    </source>
</evidence>
<reference evidence="2 3" key="1">
    <citation type="submission" date="2019-02" db="EMBL/GenBank/DDBJ databases">
        <title>Deep-cultivation of Planctomycetes and their phenomic and genomic characterization uncovers novel biology.</title>
        <authorList>
            <person name="Wiegand S."/>
            <person name="Jogler M."/>
            <person name="Boedeker C."/>
            <person name="Pinto D."/>
            <person name="Vollmers J."/>
            <person name="Rivas-Marin E."/>
            <person name="Kohn T."/>
            <person name="Peeters S.H."/>
            <person name="Heuer A."/>
            <person name="Rast P."/>
            <person name="Oberbeckmann S."/>
            <person name="Bunk B."/>
            <person name="Jeske O."/>
            <person name="Meyerdierks A."/>
            <person name="Storesund J.E."/>
            <person name="Kallscheuer N."/>
            <person name="Luecker S."/>
            <person name="Lage O.M."/>
            <person name="Pohl T."/>
            <person name="Merkel B.J."/>
            <person name="Hornburger P."/>
            <person name="Mueller R.-W."/>
            <person name="Bruemmer F."/>
            <person name="Labrenz M."/>
            <person name="Spormann A.M."/>
            <person name="Op Den Camp H."/>
            <person name="Overmann J."/>
            <person name="Amann R."/>
            <person name="Jetten M.S.M."/>
            <person name="Mascher T."/>
            <person name="Medema M.H."/>
            <person name="Devos D.P."/>
            <person name="Kaster A.-K."/>
            <person name="Ovreas L."/>
            <person name="Rohde M."/>
            <person name="Galperin M.Y."/>
            <person name="Jogler C."/>
        </authorList>
    </citation>
    <scope>NUCLEOTIDE SEQUENCE [LARGE SCALE GENOMIC DNA]</scope>
    <source>
        <strain evidence="2 3">KOR34</strain>
    </source>
</reference>
<accession>A0A5C5VFY6</accession>
<comment type="caution">
    <text evidence="2">The sequence shown here is derived from an EMBL/GenBank/DDBJ whole genome shotgun (WGS) entry which is preliminary data.</text>
</comment>
<keyword evidence="3" id="KW-1185">Reference proteome</keyword>
<sequence length="651" mass="72437">MALSDKIRFAAEPEGEPADIVLGTLEKLQQILQPDGPAPFSTTAATPFMGAWRTLECALVNVRGEIHSPPPGRGLQSLWLWVVAQRAKAVQEAANRSGGVADRLLHDDENLRWLISNGWHLGVQVRGWAARRGPDLGSVLEPDSNAATRLWALVNEYASLSEDGAPNAKEAGELLRQAGRLVLECVEQGEVPDWLTEDPALCERFLSDLDSPERFLRSVLPAEFTANDLRSLVNHVAPRDSSEQTEETPNTGSTADVLSGNGSSPPRSARETLVAKFAQFADKLASSRAKWMDGSMDYSIGTAIHSAWLHDLLVNEPAVHRAVGWVVENPPPAEAAKQHRSSYSRTGLRYPRSQQEMMKEAVYLEVFNLMHSTGQIEEGRAGGEQMCRRLAKIVEGDNQIATRTPEGEVQSPQVHTQTLSWLLSQLQGYELYDRLAKEQFAKIKRAPALGSVEAHYDSVGRERRQSANQFLRDISECPGSDRLRAYCDANNVEWSKRGIEHLRGKLCESLDCAPAEINRLSLVAFRERLREVVNGVASDVSSGSSGATPAEADAQEAGGDENRYSRLEDLVPAHRKAYYSFLYAEAKSERRLEDRDAYNWLKENGVDDAERSELQDYELPAFDTWSRYLRFARKALDERKYTPRSGRRQSG</sequence>
<dbReference type="OrthoDB" id="292589at2"/>